<dbReference type="OrthoDB" id="3240077at2"/>
<sequence>MKLAAALVSCALCVTAATGGAWLSRPADVDYGPVLAASADRYAVLDDEGEPARWYVTGAANGTAVSGTNTASDSAVTRIPADSDTAPASPWKITVAYSLDGPNVDAATVSGASGLVGIYIDVQPATDEADKSIPVVAFTVPTQVAGDISADKGVSLATQGSDTVVAAAGKSGSGLSFSCYMNAKDFTMSAVALASLPVSNGESGNGTSASGSDAAQLAATAATLVDSLTDAGSGEHQQLVDQLKALRDNERKLDQSVVAERKAAHKQTFEGYMAAYVGSYTNHLSGSIGTSTQLPALMGTAGELSGDTPLAQAVIDLANAVNNVSAAHMHAGAVDALDEVIRRIQQQGTTGLIDDLTAEAAEEATKGSKQYSEGQSQLSAAMIPYSMKYTDVYTANLSALTGGTSSGASAYAQQAIAETNGSADLKDAQSKVDAAMGTLAAACEHTGKSQALKQIVLRFSDQFEGGDSADAAQNGSGDNASGNTGSTTAPDSAKTSKDGGSGNTGAGQAEAIDESRALAGLVDPQSRSFYGRTKVADAKRKAQAALKQAEAAKQQQSRDANASLVDDTMSMSAGDVMSYANGLTSALGGGKSSGNSGASASGDASAAGQSGQSQSNASGSTGTDDGASTASGKSGQSGDAADDTDSAPVLFGFDKGGTLLTHDMSTLISETVELGDAGTLIAQAITQLGASAPQSSTGDPRYLLVIPTV</sequence>
<keyword evidence="2" id="KW-0732">Signal</keyword>
<gene>
    <name evidence="3" type="ORF">DF196_10830</name>
</gene>
<reference evidence="3 4" key="1">
    <citation type="journal article" date="2018" name="Int. J. Syst. Evol. Microbiol.">
        <title>Bifidobacterium callitrichidarum sp. nov. from the faeces of the emperor tamarin (Saguinus imperator).</title>
        <authorList>
            <person name="Modesto M."/>
            <person name="Michelini S."/>
            <person name="Sansosti M.C."/>
            <person name="De Filippo C."/>
            <person name="Cavalieri D."/>
            <person name="Qvirist L."/>
            <person name="Andlid T."/>
            <person name="Spiezio C."/>
            <person name="Sandri C."/>
            <person name="Pascarelli S."/>
            <person name="Sgorbati B."/>
            <person name="Mattarelli P."/>
        </authorList>
    </citation>
    <scope>NUCLEOTIDE SEQUENCE [LARGE SCALE GENOMIC DNA]</scope>
    <source>
        <strain evidence="3 4">TRI 5</strain>
    </source>
</reference>
<evidence type="ECO:0000256" key="2">
    <source>
        <dbReference type="SAM" id="SignalP"/>
    </source>
</evidence>
<proteinExistence type="predicted"/>
<feature type="compositionally biased region" description="Polar residues" evidence="1">
    <location>
        <begin position="471"/>
        <end position="490"/>
    </location>
</feature>
<feature type="region of interest" description="Disordered" evidence="1">
    <location>
        <begin position="588"/>
        <end position="645"/>
    </location>
</feature>
<dbReference type="EMBL" id="QFFM01000027">
    <property type="protein sequence ID" value="PWG63305.1"/>
    <property type="molecule type" value="Genomic_DNA"/>
</dbReference>
<protein>
    <recommendedName>
        <fullName evidence="5">Tubuliform spidroin</fullName>
    </recommendedName>
</protein>
<keyword evidence="4" id="KW-1185">Reference proteome</keyword>
<accession>A0A2U2N240</accession>
<feature type="signal peptide" evidence="2">
    <location>
        <begin position="1"/>
        <end position="16"/>
    </location>
</feature>
<evidence type="ECO:0000256" key="1">
    <source>
        <dbReference type="SAM" id="MobiDB-lite"/>
    </source>
</evidence>
<comment type="caution">
    <text evidence="3">The sequence shown here is derived from an EMBL/GenBank/DDBJ whole genome shotgun (WGS) entry which is preliminary data.</text>
</comment>
<feature type="compositionally biased region" description="Low complexity" evidence="1">
    <location>
        <begin position="593"/>
        <end position="620"/>
    </location>
</feature>
<organism evidence="3 4">
    <name type="scientific">Bifidobacterium callitrichidarum</name>
    <dbReference type="NCBI Taxonomy" id="2052941"/>
    <lineage>
        <taxon>Bacteria</taxon>
        <taxon>Bacillati</taxon>
        <taxon>Actinomycetota</taxon>
        <taxon>Actinomycetes</taxon>
        <taxon>Bifidobacteriales</taxon>
        <taxon>Bifidobacteriaceae</taxon>
        <taxon>Bifidobacterium</taxon>
    </lineage>
</organism>
<feature type="chain" id="PRO_5015471326" description="Tubuliform spidroin" evidence="2">
    <location>
        <begin position="17"/>
        <end position="709"/>
    </location>
</feature>
<dbReference type="RefSeq" id="WP_109057830.1">
    <property type="nucleotide sequence ID" value="NZ_QFFM01000027.1"/>
</dbReference>
<evidence type="ECO:0000313" key="4">
    <source>
        <dbReference type="Proteomes" id="UP000245876"/>
    </source>
</evidence>
<evidence type="ECO:0008006" key="5">
    <source>
        <dbReference type="Google" id="ProtNLM"/>
    </source>
</evidence>
<dbReference type="Proteomes" id="UP000245876">
    <property type="component" value="Unassembled WGS sequence"/>
</dbReference>
<name>A0A2U2N240_9BIFI</name>
<dbReference type="AlphaFoldDB" id="A0A2U2N240"/>
<evidence type="ECO:0000313" key="3">
    <source>
        <dbReference type="EMBL" id="PWG63305.1"/>
    </source>
</evidence>
<feature type="region of interest" description="Disordered" evidence="1">
    <location>
        <begin position="467"/>
        <end position="508"/>
    </location>
</feature>
<feature type="compositionally biased region" description="Polar residues" evidence="1">
    <location>
        <begin position="621"/>
        <end position="637"/>
    </location>
</feature>